<name>A0A494WVK2_9FIRM</name>
<dbReference type="InterPro" id="IPR024728">
    <property type="entry name" value="PolY_HhH_motif"/>
</dbReference>
<accession>A0A494WVK2</accession>
<evidence type="ECO:0000313" key="1">
    <source>
        <dbReference type="EMBL" id="RKO67496.1"/>
    </source>
</evidence>
<dbReference type="Pfam" id="PF11798">
    <property type="entry name" value="IMS_HHH"/>
    <property type="match status" value="1"/>
</dbReference>
<protein>
    <submittedName>
        <fullName evidence="1">Uncharacterized protein</fullName>
    </submittedName>
</protein>
<proteinExistence type="predicted"/>
<organism evidence="1 2">
    <name type="scientific">Desulfofundulus salinus</name>
    <dbReference type="NCBI Taxonomy" id="2419843"/>
    <lineage>
        <taxon>Bacteria</taxon>
        <taxon>Bacillati</taxon>
        <taxon>Bacillota</taxon>
        <taxon>Clostridia</taxon>
        <taxon>Eubacteriales</taxon>
        <taxon>Peptococcaceae</taxon>
        <taxon>Desulfofundulus</taxon>
    </lineage>
</organism>
<dbReference type="OrthoDB" id="9808813at2"/>
<dbReference type="EMBL" id="RBWE01000001">
    <property type="protein sequence ID" value="RKO67496.1"/>
    <property type="molecule type" value="Genomic_DNA"/>
</dbReference>
<sequence length="153" mass="17243">MFLKTMIWSLPVRKLHGVGPHTEERLRQIGVRTGVFVICDHFALTVAPEAISKTQYLCGFADLGVSGNTRYFSTYSTVKVYIRCTKRTRQAGNINGWRVYKVYGNPVGNSRRGKLRELAQLKPVEKQKRRGCGKMAAGDFTGIKRAFCRLAVD</sequence>
<dbReference type="Proteomes" id="UP000271256">
    <property type="component" value="Unassembled WGS sequence"/>
</dbReference>
<evidence type="ECO:0000313" key="2">
    <source>
        <dbReference type="Proteomes" id="UP000271256"/>
    </source>
</evidence>
<dbReference type="AlphaFoldDB" id="A0A494WVK2"/>
<gene>
    <name evidence="1" type="ORF">D7024_11350</name>
</gene>
<reference evidence="1 2" key="1">
    <citation type="submission" date="2018-10" db="EMBL/GenBank/DDBJ databases">
        <authorList>
            <person name="Grouzdev D.S."/>
            <person name="Krutkina M.S."/>
            <person name="Tourova T.P."/>
            <person name="Nazina T.N."/>
        </authorList>
    </citation>
    <scope>NUCLEOTIDE SEQUENCE [LARGE SCALE GENOMIC DNA]</scope>
    <source>
        <strain evidence="1 2">435</strain>
    </source>
</reference>
<comment type="caution">
    <text evidence="1">The sequence shown here is derived from an EMBL/GenBank/DDBJ whole genome shotgun (WGS) entry which is preliminary data.</text>
</comment>
<keyword evidence="2" id="KW-1185">Reference proteome</keyword>
<dbReference type="Gene3D" id="1.10.150.20">
    <property type="entry name" value="5' to 3' exonuclease, C-terminal subdomain"/>
    <property type="match status" value="1"/>
</dbReference>